<reference evidence="3" key="5">
    <citation type="submission" date="2015-06" db="UniProtKB">
        <authorList>
            <consortium name="EnsemblFungi"/>
        </authorList>
    </citation>
    <scope>IDENTIFICATION</scope>
    <source>
        <strain evidence="3">ATCC 64411</strain>
    </source>
</reference>
<feature type="chain" id="PRO_5009385623" evidence="1">
    <location>
        <begin position="22"/>
        <end position="199"/>
    </location>
</feature>
<name>A0A0C4E0Y8_MAGP6</name>
<evidence type="ECO:0000313" key="3">
    <source>
        <dbReference type="EnsemblFungi" id="MAPG_06030T0"/>
    </source>
</evidence>
<evidence type="ECO:0000256" key="1">
    <source>
        <dbReference type="SAM" id="SignalP"/>
    </source>
</evidence>
<evidence type="ECO:0000313" key="2">
    <source>
        <dbReference type="EMBL" id="KLU87024.1"/>
    </source>
</evidence>
<proteinExistence type="predicted"/>
<reference evidence="2" key="2">
    <citation type="submission" date="2010-05" db="EMBL/GenBank/DDBJ databases">
        <title>The Genome Sequence of Magnaporthe poae strain ATCC 64411.</title>
        <authorList>
            <consortium name="The Broad Institute Genome Sequencing Platform"/>
            <consortium name="Broad Institute Genome Sequencing Center for Infectious Disease"/>
            <person name="Ma L.-J."/>
            <person name="Dead R."/>
            <person name="Young S."/>
            <person name="Zeng Q."/>
            <person name="Koehrsen M."/>
            <person name="Alvarado L."/>
            <person name="Berlin A."/>
            <person name="Chapman S.B."/>
            <person name="Chen Z."/>
            <person name="Freedman E."/>
            <person name="Gellesch M."/>
            <person name="Goldberg J."/>
            <person name="Griggs A."/>
            <person name="Gujja S."/>
            <person name="Heilman E.R."/>
            <person name="Heiman D."/>
            <person name="Hepburn T."/>
            <person name="Howarth C."/>
            <person name="Jen D."/>
            <person name="Larson L."/>
            <person name="Mehta T."/>
            <person name="Neiman D."/>
            <person name="Pearson M."/>
            <person name="Roberts A."/>
            <person name="Saif S."/>
            <person name="Shea T."/>
            <person name="Shenoy N."/>
            <person name="Sisk P."/>
            <person name="Stolte C."/>
            <person name="Sykes S."/>
            <person name="Walk T."/>
            <person name="White J."/>
            <person name="Yandava C."/>
            <person name="Haas B."/>
            <person name="Nusbaum C."/>
            <person name="Birren B."/>
        </authorList>
    </citation>
    <scope>NUCLEOTIDE SEQUENCE</scope>
    <source>
        <strain evidence="2">ATCC 64411</strain>
    </source>
</reference>
<evidence type="ECO:0000313" key="4">
    <source>
        <dbReference type="Proteomes" id="UP000011715"/>
    </source>
</evidence>
<dbReference type="EMBL" id="GL876970">
    <property type="protein sequence ID" value="KLU87024.1"/>
    <property type="molecule type" value="Genomic_DNA"/>
</dbReference>
<sequence length="199" mass="21857">MASGHCILFALLSLLTVLVHCLPITSPNDQYSVSRLLARGTKAPTLKVCGKIGIPVFTYPGASSVKKAERYQPTYWTFDGDFNFGTTKNPSSQLLPPRLAGYFASEHVLEFQLLLSKHGFFGKIQKLPDPTSTSNPRHAYEKKKLINPKTGKPDGFCEVMAVTWGTSSVMTVDGITGTPMDIISNALPNKKHHTSFTHF</sequence>
<dbReference type="EnsemblFungi" id="MAPG_06030T0">
    <property type="protein sequence ID" value="MAPG_06030T0"/>
    <property type="gene ID" value="MAPG_06030"/>
</dbReference>
<protein>
    <submittedName>
        <fullName evidence="2 3">Uncharacterized protein</fullName>
    </submittedName>
</protein>
<reference evidence="3" key="4">
    <citation type="journal article" date="2015" name="G3 (Bethesda)">
        <title>Genome sequences of three phytopathogenic species of the Magnaporthaceae family of fungi.</title>
        <authorList>
            <person name="Okagaki L.H."/>
            <person name="Nunes C.C."/>
            <person name="Sailsbery J."/>
            <person name="Clay B."/>
            <person name="Brown D."/>
            <person name="John T."/>
            <person name="Oh Y."/>
            <person name="Young N."/>
            <person name="Fitzgerald M."/>
            <person name="Haas B.J."/>
            <person name="Zeng Q."/>
            <person name="Young S."/>
            <person name="Adiconis X."/>
            <person name="Fan L."/>
            <person name="Levin J.Z."/>
            <person name="Mitchell T.K."/>
            <person name="Okubara P.A."/>
            <person name="Farman M.L."/>
            <person name="Kohn L.M."/>
            <person name="Birren B."/>
            <person name="Ma L.-J."/>
            <person name="Dean R.A."/>
        </authorList>
    </citation>
    <scope>NUCLEOTIDE SEQUENCE</scope>
    <source>
        <strain evidence="3">ATCC 64411 / 73-15</strain>
    </source>
</reference>
<dbReference type="VEuPathDB" id="FungiDB:MAPG_06030"/>
<gene>
    <name evidence="2" type="ORF">MAPG_06030</name>
</gene>
<organism evidence="3 4">
    <name type="scientific">Magnaporthiopsis poae (strain ATCC 64411 / 73-15)</name>
    <name type="common">Kentucky bluegrass fungus</name>
    <name type="synonym">Magnaporthe poae</name>
    <dbReference type="NCBI Taxonomy" id="644358"/>
    <lineage>
        <taxon>Eukaryota</taxon>
        <taxon>Fungi</taxon>
        <taxon>Dikarya</taxon>
        <taxon>Ascomycota</taxon>
        <taxon>Pezizomycotina</taxon>
        <taxon>Sordariomycetes</taxon>
        <taxon>Sordariomycetidae</taxon>
        <taxon>Magnaporthales</taxon>
        <taxon>Magnaporthaceae</taxon>
        <taxon>Magnaporthiopsis</taxon>
    </lineage>
</organism>
<feature type="signal peptide" evidence="1">
    <location>
        <begin position="1"/>
        <end position="21"/>
    </location>
</feature>
<dbReference type="AlphaFoldDB" id="A0A0C4E0Y8"/>
<dbReference type="eggNOG" id="ENOG502RND7">
    <property type="taxonomic scope" value="Eukaryota"/>
</dbReference>
<reference evidence="4" key="1">
    <citation type="submission" date="2010-05" db="EMBL/GenBank/DDBJ databases">
        <title>The genome sequence of Magnaporthe poae strain ATCC 64411.</title>
        <authorList>
            <person name="Ma L.-J."/>
            <person name="Dead R."/>
            <person name="Young S."/>
            <person name="Zeng Q."/>
            <person name="Koehrsen M."/>
            <person name="Alvarado L."/>
            <person name="Berlin A."/>
            <person name="Chapman S.B."/>
            <person name="Chen Z."/>
            <person name="Freedman E."/>
            <person name="Gellesch M."/>
            <person name="Goldberg J."/>
            <person name="Griggs A."/>
            <person name="Gujja S."/>
            <person name="Heilman E.R."/>
            <person name="Heiman D."/>
            <person name="Hepburn T."/>
            <person name="Howarth C."/>
            <person name="Jen D."/>
            <person name="Larson L."/>
            <person name="Mehta T."/>
            <person name="Neiman D."/>
            <person name="Pearson M."/>
            <person name="Roberts A."/>
            <person name="Saif S."/>
            <person name="Shea T."/>
            <person name="Shenoy N."/>
            <person name="Sisk P."/>
            <person name="Stolte C."/>
            <person name="Sykes S."/>
            <person name="Walk T."/>
            <person name="White J."/>
            <person name="Yandava C."/>
            <person name="Haas B."/>
            <person name="Nusbaum C."/>
            <person name="Birren B."/>
        </authorList>
    </citation>
    <scope>NUCLEOTIDE SEQUENCE [LARGE SCALE GENOMIC DNA]</scope>
    <source>
        <strain evidence="4">ATCC 64411 / 73-15</strain>
    </source>
</reference>
<dbReference type="OrthoDB" id="10633932at2759"/>
<keyword evidence="1" id="KW-0732">Signal</keyword>
<dbReference type="Proteomes" id="UP000011715">
    <property type="component" value="Unassembled WGS sequence"/>
</dbReference>
<accession>A0A0C4E0Y8</accession>
<keyword evidence="4" id="KW-1185">Reference proteome</keyword>
<dbReference type="EMBL" id="ADBL01001443">
    <property type="status" value="NOT_ANNOTATED_CDS"/>
    <property type="molecule type" value="Genomic_DNA"/>
</dbReference>
<reference evidence="2" key="3">
    <citation type="submission" date="2011-03" db="EMBL/GenBank/DDBJ databases">
        <title>Annotation of Magnaporthe poae ATCC 64411.</title>
        <authorList>
            <person name="Ma L.-J."/>
            <person name="Dead R."/>
            <person name="Young S.K."/>
            <person name="Zeng Q."/>
            <person name="Gargeya S."/>
            <person name="Fitzgerald M."/>
            <person name="Haas B."/>
            <person name="Abouelleil A."/>
            <person name="Alvarado L."/>
            <person name="Arachchi H.M."/>
            <person name="Berlin A."/>
            <person name="Brown A."/>
            <person name="Chapman S.B."/>
            <person name="Chen Z."/>
            <person name="Dunbar C."/>
            <person name="Freedman E."/>
            <person name="Gearin G."/>
            <person name="Gellesch M."/>
            <person name="Goldberg J."/>
            <person name="Griggs A."/>
            <person name="Gujja S."/>
            <person name="Heiman D."/>
            <person name="Howarth C."/>
            <person name="Larson L."/>
            <person name="Lui A."/>
            <person name="MacDonald P.J.P."/>
            <person name="Mehta T."/>
            <person name="Montmayeur A."/>
            <person name="Murphy C."/>
            <person name="Neiman D."/>
            <person name="Pearson M."/>
            <person name="Priest M."/>
            <person name="Roberts A."/>
            <person name="Saif S."/>
            <person name="Shea T."/>
            <person name="Shenoy N."/>
            <person name="Sisk P."/>
            <person name="Stolte C."/>
            <person name="Sykes S."/>
            <person name="Yandava C."/>
            <person name="Wortman J."/>
            <person name="Nusbaum C."/>
            <person name="Birren B."/>
        </authorList>
    </citation>
    <scope>NUCLEOTIDE SEQUENCE</scope>
    <source>
        <strain evidence="2">ATCC 64411</strain>
    </source>
</reference>